<feature type="compositionally biased region" description="Low complexity" evidence="1">
    <location>
        <begin position="530"/>
        <end position="550"/>
    </location>
</feature>
<feature type="region of interest" description="Disordered" evidence="1">
    <location>
        <begin position="151"/>
        <end position="172"/>
    </location>
</feature>
<evidence type="ECO:0000313" key="2">
    <source>
        <dbReference type="EMBL" id="KAH8034368.1"/>
    </source>
</evidence>
<reference evidence="2" key="2">
    <citation type="submission" date="2021-09" db="EMBL/GenBank/DDBJ databases">
        <authorList>
            <person name="Jia N."/>
            <person name="Wang J."/>
            <person name="Shi W."/>
            <person name="Du L."/>
            <person name="Sun Y."/>
            <person name="Zhan W."/>
            <person name="Jiang J."/>
            <person name="Wang Q."/>
            <person name="Zhang B."/>
            <person name="Ji P."/>
            <person name="Sakyi L.B."/>
            <person name="Cui X."/>
            <person name="Yuan T."/>
            <person name="Jiang B."/>
            <person name="Yang W."/>
            <person name="Lam T.T.-Y."/>
            <person name="Chang Q."/>
            <person name="Ding S."/>
            <person name="Wang X."/>
            <person name="Zhu J."/>
            <person name="Ruan X."/>
            <person name="Zhao L."/>
            <person name="Wei J."/>
            <person name="Que T."/>
            <person name="Du C."/>
            <person name="Cheng J."/>
            <person name="Dai P."/>
            <person name="Han X."/>
            <person name="Huang E."/>
            <person name="Gao Y."/>
            <person name="Liu J."/>
            <person name="Shao H."/>
            <person name="Ye R."/>
            <person name="Li L."/>
            <person name="Wei W."/>
            <person name="Wang X."/>
            <person name="Wang C."/>
            <person name="Huo Q."/>
            <person name="Li W."/>
            <person name="Guo W."/>
            <person name="Chen H."/>
            <person name="Chen S."/>
            <person name="Zhou L."/>
            <person name="Zhou L."/>
            <person name="Ni X."/>
            <person name="Tian J."/>
            <person name="Zhou Y."/>
            <person name="Sheng Y."/>
            <person name="Liu T."/>
            <person name="Pan Y."/>
            <person name="Xia L."/>
            <person name="Li J."/>
            <person name="Zhao F."/>
            <person name="Cao W."/>
        </authorList>
    </citation>
    <scope>NUCLEOTIDE SEQUENCE</scope>
    <source>
        <strain evidence="2">Rmic-2018</strain>
        <tissue evidence="2">Larvae</tissue>
    </source>
</reference>
<feature type="compositionally biased region" description="Basic and acidic residues" evidence="1">
    <location>
        <begin position="499"/>
        <end position="524"/>
    </location>
</feature>
<dbReference type="Proteomes" id="UP000821866">
    <property type="component" value="Chromosome 2"/>
</dbReference>
<feature type="compositionally biased region" description="Low complexity" evidence="1">
    <location>
        <begin position="378"/>
        <end position="390"/>
    </location>
</feature>
<feature type="compositionally biased region" description="Basic residues" evidence="1">
    <location>
        <begin position="7"/>
        <end position="30"/>
    </location>
</feature>
<dbReference type="InterPro" id="IPR033184">
    <property type="entry name" value="PRRC2"/>
</dbReference>
<dbReference type="PANTHER" id="PTHR14038">
    <property type="entry name" value="BAT2 HLA-B-ASSOCIATED TRANSCRIPT 2"/>
    <property type="match status" value="1"/>
</dbReference>
<proteinExistence type="predicted"/>
<dbReference type="VEuPathDB" id="VectorBase:LOC119161406"/>
<name>A0A9J6EK06_RHIMP</name>
<accession>A0A9J6EK06</accession>
<dbReference type="GO" id="GO:0030154">
    <property type="term" value="P:cell differentiation"/>
    <property type="evidence" value="ECO:0007669"/>
    <property type="project" value="TreeGrafter"/>
</dbReference>
<dbReference type="PANTHER" id="PTHR14038:SF0">
    <property type="entry name" value="LP18708P"/>
    <property type="match status" value="1"/>
</dbReference>
<feature type="compositionally biased region" description="Low complexity" evidence="1">
    <location>
        <begin position="410"/>
        <end position="423"/>
    </location>
</feature>
<protein>
    <submittedName>
        <fullName evidence="2">Uncharacterized protein</fullName>
    </submittedName>
</protein>
<feature type="region of interest" description="Disordered" evidence="1">
    <location>
        <begin position="1"/>
        <end position="50"/>
    </location>
</feature>
<sequence>MDNSKKRDFRARKFASKNKYQGRRRKPKRKAAVEECEPRATRPNQGSGDTAACGNFDEIDAAIKFISASEKKIEQFESERTKSVCGSVSGVFCDIGALTSMVSRAVCPTCHTAGLVVRDTASKRKGLSSFLELHCDNSECPESVVSAAHSSRRVLPERQPTDAGDDWSYRSGSSRDSFAVNVKVYGRGFPGNYATSFSSVPGTARPPYTYSDSRVRGVRNAPDEDGYQRPAIISEKDLKGFDEILQNDSQDGWAAAKGDIDYNAKLVFSDEEDAGGSSRSAAPKGSDVVQVSESGKPVAMKGSEKGECRPPVPAGPKLPPSRSREPGWDASSGQQSAQQRTGREPPPTQTSAYMDREERGRKTWGAPGSAELQPQPPALSQQSQQAPSAQTAPVRQWPQSPQGAPPPAVAPVAAAPRATGAPPLDYLARGTPPPATTPPALAAAGFTSGRVGPPMPPQQSSHHSGFGGGPVAPSRGSSRQGLDQLTGDEEELWRQRRQQHNDEMAVTVERTRQRREEEEKRYEQIKQSSAATAAAANAAGQQQQQPQQQQPSVPDESTSVPAEKEDLDQRSCHSSESREEVRGGTLLPSRERPDFRQQPLGGYQVCVKTFRAYFFLPAVYDGC</sequence>
<feature type="compositionally biased region" description="Polar residues" evidence="1">
    <location>
        <begin position="551"/>
        <end position="560"/>
    </location>
</feature>
<gene>
    <name evidence="2" type="ORF">HPB51_023498</name>
</gene>
<organism evidence="2 3">
    <name type="scientific">Rhipicephalus microplus</name>
    <name type="common">Cattle tick</name>
    <name type="synonym">Boophilus microplus</name>
    <dbReference type="NCBI Taxonomy" id="6941"/>
    <lineage>
        <taxon>Eukaryota</taxon>
        <taxon>Metazoa</taxon>
        <taxon>Ecdysozoa</taxon>
        <taxon>Arthropoda</taxon>
        <taxon>Chelicerata</taxon>
        <taxon>Arachnida</taxon>
        <taxon>Acari</taxon>
        <taxon>Parasitiformes</taxon>
        <taxon>Ixodida</taxon>
        <taxon>Ixodoidea</taxon>
        <taxon>Ixodidae</taxon>
        <taxon>Rhipicephalinae</taxon>
        <taxon>Rhipicephalus</taxon>
        <taxon>Boophilus</taxon>
    </lineage>
</organism>
<dbReference type="AlphaFoldDB" id="A0A9J6EK06"/>
<feature type="region of interest" description="Disordered" evidence="1">
    <location>
        <begin position="271"/>
        <end position="598"/>
    </location>
</feature>
<dbReference type="VEuPathDB" id="VectorBase:LOC119188196"/>
<evidence type="ECO:0000256" key="1">
    <source>
        <dbReference type="SAM" id="MobiDB-lite"/>
    </source>
</evidence>
<feature type="compositionally biased region" description="Basic and acidic residues" evidence="1">
    <location>
        <begin position="31"/>
        <end position="40"/>
    </location>
</feature>
<comment type="caution">
    <text evidence="2">The sequence shown here is derived from an EMBL/GenBank/DDBJ whole genome shotgun (WGS) entry which is preliminary data.</text>
</comment>
<feature type="compositionally biased region" description="Pro residues" evidence="1">
    <location>
        <begin position="310"/>
        <end position="319"/>
    </location>
</feature>
<reference evidence="2" key="1">
    <citation type="journal article" date="2020" name="Cell">
        <title>Large-Scale Comparative Analyses of Tick Genomes Elucidate Their Genetic Diversity and Vector Capacities.</title>
        <authorList>
            <consortium name="Tick Genome and Microbiome Consortium (TIGMIC)"/>
            <person name="Jia N."/>
            <person name="Wang J."/>
            <person name="Shi W."/>
            <person name="Du L."/>
            <person name="Sun Y."/>
            <person name="Zhan W."/>
            <person name="Jiang J.F."/>
            <person name="Wang Q."/>
            <person name="Zhang B."/>
            <person name="Ji P."/>
            <person name="Bell-Sakyi L."/>
            <person name="Cui X.M."/>
            <person name="Yuan T.T."/>
            <person name="Jiang B.G."/>
            <person name="Yang W.F."/>
            <person name="Lam T.T."/>
            <person name="Chang Q.C."/>
            <person name="Ding S.J."/>
            <person name="Wang X.J."/>
            <person name="Zhu J.G."/>
            <person name="Ruan X.D."/>
            <person name="Zhao L."/>
            <person name="Wei J.T."/>
            <person name="Ye R.Z."/>
            <person name="Que T.C."/>
            <person name="Du C.H."/>
            <person name="Zhou Y.H."/>
            <person name="Cheng J.X."/>
            <person name="Dai P.F."/>
            <person name="Guo W.B."/>
            <person name="Han X.H."/>
            <person name="Huang E.J."/>
            <person name="Li L.F."/>
            <person name="Wei W."/>
            <person name="Gao Y.C."/>
            <person name="Liu J.Z."/>
            <person name="Shao H.Z."/>
            <person name="Wang X."/>
            <person name="Wang C.C."/>
            <person name="Yang T.C."/>
            <person name="Huo Q.B."/>
            <person name="Li W."/>
            <person name="Chen H.Y."/>
            <person name="Chen S.E."/>
            <person name="Zhou L.G."/>
            <person name="Ni X.B."/>
            <person name="Tian J.H."/>
            <person name="Sheng Y."/>
            <person name="Liu T."/>
            <person name="Pan Y.S."/>
            <person name="Xia L.Y."/>
            <person name="Li J."/>
            <person name="Zhao F."/>
            <person name="Cao W.C."/>
        </authorList>
    </citation>
    <scope>NUCLEOTIDE SEQUENCE</scope>
    <source>
        <strain evidence="2">Rmic-2018</strain>
    </source>
</reference>
<feature type="compositionally biased region" description="Basic and acidic residues" evidence="1">
    <location>
        <begin position="562"/>
        <end position="582"/>
    </location>
</feature>
<feature type="compositionally biased region" description="Polar residues" evidence="1">
    <location>
        <begin position="331"/>
        <end position="340"/>
    </location>
</feature>
<keyword evidence="3" id="KW-1185">Reference proteome</keyword>
<dbReference type="EMBL" id="JABSTU010000004">
    <property type="protein sequence ID" value="KAH8034368.1"/>
    <property type="molecule type" value="Genomic_DNA"/>
</dbReference>
<evidence type="ECO:0000313" key="3">
    <source>
        <dbReference type="Proteomes" id="UP000821866"/>
    </source>
</evidence>